<dbReference type="InterPro" id="IPR013879">
    <property type="entry name" value="DUF1761"/>
</dbReference>
<feature type="transmembrane region" description="Helical" evidence="1">
    <location>
        <begin position="6"/>
        <end position="27"/>
    </location>
</feature>
<dbReference type="RefSeq" id="WP_144897731.1">
    <property type="nucleotide sequence ID" value="NZ_VLKN01000001.1"/>
</dbReference>
<organism evidence="2 3">
    <name type="scientific">Luteimonas cucumeris</name>
    <dbReference type="NCBI Taxonomy" id="985012"/>
    <lineage>
        <taxon>Bacteria</taxon>
        <taxon>Pseudomonadati</taxon>
        <taxon>Pseudomonadota</taxon>
        <taxon>Gammaproteobacteria</taxon>
        <taxon>Lysobacterales</taxon>
        <taxon>Lysobacteraceae</taxon>
        <taxon>Luteimonas</taxon>
    </lineage>
</organism>
<dbReference type="Pfam" id="PF08570">
    <property type="entry name" value="DUF1761"/>
    <property type="match status" value="1"/>
</dbReference>
<accession>A0A562LE17</accession>
<feature type="transmembrane region" description="Helical" evidence="1">
    <location>
        <begin position="48"/>
        <end position="71"/>
    </location>
</feature>
<dbReference type="Proteomes" id="UP000315167">
    <property type="component" value="Unassembled WGS sequence"/>
</dbReference>
<keyword evidence="1" id="KW-1133">Transmembrane helix</keyword>
<keyword evidence="3" id="KW-1185">Reference proteome</keyword>
<name>A0A562LE17_9GAMM</name>
<evidence type="ECO:0000256" key="1">
    <source>
        <dbReference type="SAM" id="Phobius"/>
    </source>
</evidence>
<reference evidence="2 3" key="1">
    <citation type="journal article" date="2015" name="Stand. Genomic Sci.">
        <title>Genomic Encyclopedia of Bacterial and Archaeal Type Strains, Phase III: the genomes of soil and plant-associated and newly described type strains.</title>
        <authorList>
            <person name="Whitman W.B."/>
            <person name="Woyke T."/>
            <person name="Klenk H.P."/>
            <person name="Zhou Y."/>
            <person name="Lilburn T.G."/>
            <person name="Beck B.J."/>
            <person name="De Vos P."/>
            <person name="Vandamme P."/>
            <person name="Eisen J.A."/>
            <person name="Garrity G."/>
            <person name="Hugenholtz P."/>
            <person name="Kyrpides N.C."/>
        </authorList>
    </citation>
    <scope>NUCLEOTIDE SEQUENCE [LARGE SCALE GENOMIC DNA]</scope>
    <source>
        <strain evidence="2 3">CGMCC 1.10821</strain>
    </source>
</reference>
<evidence type="ECO:0000313" key="2">
    <source>
        <dbReference type="EMBL" id="TWI05929.1"/>
    </source>
</evidence>
<proteinExistence type="predicted"/>
<evidence type="ECO:0000313" key="3">
    <source>
        <dbReference type="Proteomes" id="UP000315167"/>
    </source>
</evidence>
<dbReference type="OrthoDB" id="333057at2"/>
<feature type="transmembrane region" description="Helical" evidence="1">
    <location>
        <begin position="107"/>
        <end position="129"/>
    </location>
</feature>
<protein>
    <submittedName>
        <fullName evidence="2">Uncharacterized protein DUF1761</fullName>
    </submittedName>
</protein>
<comment type="caution">
    <text evidence="2">The sequence shown here is derived from an EMBL/GenBank/DDBJ whole genome shotgun (WGS) entry which is preliminary data.</text>
</comment>
<keyword evidence="1" id="KW-0812">Transmembrane</keyword>
<dbReference type="EMBL" id="VLKN01000001">
    <property type="protein sequence ID" value="TWI05929.1"/>
    <property type="molecule type" value="Genomic_DNA"/>
</dbReference>
<gene>
    <name evidence="2" type="ORF">IP90_00191</name>
</gene>
<sequence length="130" mass="13888">MDGINHWAVLAAAVSAFVLGGIWYGPLFKNAWCHEAGIDMHQSNGHPARIFGGAFVLSLIAAAAFAVFLGPEPPLEFALTAGVAAGLCWVATSFGINYLFAGRSLKLWLIDGGYHTLQFALYGLILGLWH</sequence>
<feature type="transmembrane region" description="Helical" evidence="1">
    <location>
        <begin position="77"/>
        <end position="100"/>
    </location>
</feature>
<dbReference type="AlphaFoldDB" id="A0A562LE17"/>
<keyword evidence="1" id="KW-0472">Membrane</keyword>